<keyword evidence="3" id="KW-0597">Phosphoprotein</keyword>
<dbReference type="InterPro" id="IPR050351">
    <property type="entry name" value="BphY/WalK/GraS-like"/>
</dbReference>
<evidence type="ECO:0000259" key="10">
    <source>
        <dbReference type="PROSITE" id="PS50109"/>
    </source>
</evidence>
<feature type="transmembrane region" description="Helical" evidence="9">
    <location>
        <begin position="154"/>
        <end position="175"/>
    </location>
</feature>
<feature type="domain" description="Histidine kinase" evidence="10">
    <location>
        <begin position="195"/>
        <end position="395"/>
    </location>
</feature>
<organism evidence="11 12">
    <name type="scientific">Segatella cerevisiae</name>
    <dbReference type="NCBI Taxonomy" id="2053716"/>
    <lineage>
        <taxon>Bacteria</taxon>
        <taxon>Pseudomonadati</taxon>
        <taxon>Bacteroidota</taxon>
        <taxon>Bacteroidia</taxon>
        <taxon>Bacteroidales</taxon>
        <taxon>Prevotellaceae</taxon>
        <taxon>Segatella</taxon>
    </lineage>
</organism>
<keyword evidence="12" id="KW-1185">Reference proteome</keyword>
<evidence type="ECO:0000256" key="2">
    <source>
        <dbReference type="ARBA" id="ARBA00012438"/>
    </source>
</evidence>
<keyword evidence="4" id="KW-0808">Transferase</keyword>
<dbReference type="SMART" id="SM00387">
    <property type="entry name" value="HATPase_c"/>
    <property type="match status" value="1"/>
</dbReference>
<evidence type="ECO:0000256" key="4">
    <source>
        <dbReference type="ARBA" id="ARBA00022679"/>
    </source>
</evidence>
<dbReference type="SUPFAM" id="SSF55874">
    <property type="entry name" value="ATPase domain of HSP90 chaperone/DNA topoisomerase II/histidine kinase"/>
    <property type="match status" value="1"/>
</dbReference>
<evidence type="ECO:0000256" key="6">
    <source>
        <dbReference type="ARBA" id="ARBA00022777"/>
    </source>
</evidence>
<proteinExistence type="predicted"/>
<keyword evidence="5" id="KW-0547">Nucleotide-binding</keyword>
<feature type="transmembrane region" description="Helical" evidence="9">
    <location>
        <begin position="7"/>
        <end position="29"/>
    </location>
</feature>
<keyword evidence="9" id="KW-1133">Transmembrane helix</keyword>
<dbReference type="PANTHER" id="PTHR42878:SF7">
    <property type="entry name" value="SENSOR HISTIDINE KINASE GLRK"/>
    <property type="match status" value="1"/>
</dbReference>
<dbReference type="Gene3D" id="3.30.565.10">
    <property type="entry name" value="Histidine kinase-like ATPase, C-terminal domain"/>
    <property type="match status" value="1"/>
</dbReference>
<comment type="caution">
    <text evidence="11">The sequence shown here is derived from an EMBL/GenBank/DDBJ whole genome shotgun (WGS) entry which is preliminary data.</text>
</comment>
<dbReference type="SMART" id="SM00388">
    <property type="entry name" value="HisKA"/>
    <property type="match status" value="1"/>
</dbReference>
<dbReference type="InterPro" id="IPR003661">
    <property type="entry name" value="HisK_dim/P_dom"/>
</dbReference>
<dbReference type="InterPro" id="IPR036890">
    <property type="entry name" value="HATPase_C_sf"/>
</dbReference>
<keyword evidence="9" id="KW-0812">Transmembrane</keyword>
<dbReference type="CDD" id="cd00082">
    <property type="entry name" value="HisKA"/>
    <property type="match status" value="1"/>
</dbReference>
<dbReference type="InterPro" id="IPR004358">
    <property type="entry name" value="Sig_transdc_His_kin-like_C"/>
</dbReference>
<dbReference type="PANTHER" id="PTHR42878">
    <property type="entry name" value="TWO-COMPONENT HISTIDINE KINASE"/>
    <property type="match status" value="1"/>
</dbReference>
<dbReference type="EC" id="2.7.13.3" evidence="2"/>
<evidence type="ECO:0000256" key="7">
    <source>
        <dbReference type="ARBA" id="ARBA00022840"/>
    </source>
</evidence>
<evidence type="ECO:0000313" key="11">
    <source>
        <dbReference type="EMBL" id="MCO6024405.1"/>
    </source>
</evidence>
<dbReference type="Pfam" id="PF02518">
    <property type="entry name" value="HATPase_c"/>
    <property type="match status" value="1"/>
</dbReference>
<dbReference type="InterPro" id="IPR005467">
    <property type="entry name" value="His_kinase_dom"/>
</dbReference>
<keyword evidence="8" id="KW-0902">Two-component regulatory system</keyword>
<sequence>MNTSRKISFLYSGITIGLVLIAGFIFYIISSYYTENLYFKYMNEKAHAVADEKFSKDELDAVKYQNVVRRRQNSIPTSKELFINIKDRRQANRQLSRYLNADQLRDLYQNKVVNFYHGDQVGTAFIYYDNEGNFAVVVLSRNPYGKEISRTIKWYISFLVIVSAVILYLISRLYAAKMVDRIDRDYQVEKLFVNNASHEINNPLTAIQGECEIALMRERSIADYRNSLQRIHSETERIIRIMQQLLQFSHTRSQETDPDNLNKVDFADFLEQFDNEDTDIIVKNDFKIMIDESLLRIAMRNLIGNAHKYSEGKKVRITVNKGIISIKDQGIGISENDIKHIFEPFYRAGNANGIKGHGIGLALAEQILKKYGALIKVASQENKGTTFTIDFRKIL</sequence>
<dbReference type="CDD" id="cd00075">
    <property type="entry name" value="HATPase"/>
    <property type="match status" value="1"/>
</dbReference>
<dbReference type="EMBL" id="JAMXLY010000002">
    <property type="protein sequence ID" value="MCO6024405.1"/>
    <property type="molecule type" value="Genomic_DNA"/>
</dbReference>
<dbReference type="InterPro" id="IPR003594">
    <property type="entry name" value="HATPase_dom"/>
</dbReference>
<evidence type="ECO:0000313" key="12">
    <source>
        <dbReference type="Proteomes" id="UP001204015"/>
    </source>
</evidence>
<keyword evidence="6 11" id="KW-0418">Kinase</keyword>
<dbReference type="Pfam" id="PF00512">
    <property type="entry name" value="HisKA"/>
    <property type="match status" value="1"/>
</dbReference>
<dbReference type="InterPro" id="IPR036097">
    <property type="entry name" value="HisK_dim/P_sf"/>
</dbReference>
<dbReference type="GO" id="GO:0016301">
    <property type="term" value="F:kinase activity"/>
    <property type="evidence" value="ECO:0007669"/>
    <property type="project" value="UniProtKB-KW"/>
</dbReference>
<keyword evidence="9" id="KW-0472">Membrane</keyword>
<dbReference type="PROSITE" id="PS50109">
    <property type="entry name" value="HIS_KIN"/>
    <property type="match status" value="1"/>
</dbReference>
<dbReference type="PRINTS" id="PR00344">
    <property type="entry name" value="BCTRLSENSOR"/>
</dbReference>
<keyword evidence="7" id="KW-0067">ATP-binding</keyword>
<accession>A0ABT1BTK0</accession>
<evidence type="ECO:0000256" key="8">
    <source>
        <dbReference type="ARBA" id="ARBA00023012"/>
    </source>
</evidence>
<dbReference type="Proteomes" id="UP001204015">
    <property type="component" value="Unassembled WGS sequence"/>
</dbReference>
<evidence type="ECO:0000256" key="9">
    <source>
        <dbReference type="SAM" id="Phobius"/>
    </source>
</evidence>
<evidence type="ECO:0000256" key="5">
    <source>
        <dbReference type="ARBA" id="ARBA00022741"/>
    </source>
</evidence>
<dbReference type="SUPFAM" id="SSF47384">
    <property type="entry name" value="Homodimeric domain of signal transducing histidine kinase"/>
    <property type="match status" value="1"/>
</dbReference>
<evidence type="ECO:0000256" key="1">
    <source>
        <dbReference type="ARBA" id="ARBA00000085"/>
    </source>
</evidence>
<comment type="catalytic activity">
    <reaction evidence="1">
        <text>ATP + protein L-histidine = ADP + protein N-phospho-L-histidine.</text>
        <dbReference type="EC" id="2.7.13.3"/>
    </reaction>
</comment>
<protein>
    <recommendedName>
        <fullName evidence="2">histidine kinase</fullName>
        <ecNumber evidence="2">2.7.13.3</ecNumber>
    </recommendedName>
</protein>
<dbReference type="RefSeq" id="WP_252759769.1">
    <property type="nucleotide sequence ID" value="NZ_JAMXLY010000002.1"/>
</dbReference>
<name>A0ABT1BTK0_9BACT</name>
<evidence type="ECO:0000256" key="3">
    <source>
        <dbReference type="ARBA" id="ARBA00022553"/>
    </source>
</evidence>
<gene>
    <name evidence="11" type="ORF">NG821_00855</name>
</gene>
<reference evidence="11 12" key="1">
    <citation type="submission" date="2022-06" db="EMBL/GenBank/DDBJ databases">
        <title>A taxonomic note on the genus Prevotella: Description of four novel genera and emended description of the genera Hallella and Xylanibacter.</title>
        <authorList>
            <person name="Hitch T.C.A."/>
        </authorList>
    </citation>
    <scope>NUCLEOTIDE SEQUENCE [LARGE SCALE GENOMIC DNA]</scope>
    <source>
        <strain evidence="11 12">DSM 100619</strain>
    </source>
</reference>
<dbReference type="Gene3D" id="1.10.287.130">
    <property type="match status" value="1"/>
</dbReference>